<dbReference type="InterPro" id="IPR009351">
    <property type="entry name" value="AlkZ-like"/>
</dbReference>
<proteinExistence type="predicted"/>
<protein>
    <submittedName>
        <fullName evidence="1">Winged helix DNA-binding domain-containing protein</fullName>
    </submittedName>
</protein>
<reference evidence="1" key="2">
    <citation type="submission" date="2024-02" db="EMBL/GenBank/DDBJ databases">
        <authorList>
            <person name="Prathaban M."/>
            <person name="Mythili R."/>
            <person name="Sharmila Devi N."/>
            <person name="Sobanaa M."/>
            <person name="Prathiviraj R."/>
            <person name="Selvin J."/>
        </authorList>
    </citation>
    <scope>NUCLEOTIDE SEQUENCE</scope>
    <source>
        <strain evidence="1">MP1014</strain>
    </source>
</reference>
<dbReference type="PANTHER" id="PTHR38479">
    <property type="entry name" value="LMO0824 PROTEIN"/>
    <property type="match status" value="1"/>
</dbReference>
<dbReference type="GO" id="GO:0003677">
    <property type="term" value="F:DNA binding"/>
    <property type="evidence" value="ECO:0007669"/>
    <property type="project" value="UniProtKB-KW"/>
</dbReference>
<dbReference type="Proteomes" id="UP001310387">
    <property type="component" value="Unassembled WGS sequence"/>
</dbReference>
<comment type="caution">
    <text evidence="1">The sequence shown here is derived from an EMBL/GenBank/DDBJ whole genome shotgun (WGS) entry which is preliminary data.</text>
</comment>
<dbReference type="EMBL" id="JBAGLP010000117">
    <property type="protein sequence ID" value="MEG3615383.1"/>
    <property type="molecule type" value="Genomic_DNA"/>
</dbReference>
<keyword evidence="2" id="KW-1185">Reference proteome</keyword>
<dbReference type="Pfam" id="PF06224">
    <property type="entry name" value="AlkZ-like"/>
    <property type="match status" value="1"/>
</dbReference>
<gene>
    <name evidence="1" type="ORF">V5O49_09650</name>
</gene>
<reference evidence="1" key="1">
    <citation type="journal article" date="2024" name="Antonie Van Leeuwenhoek">
        <title>Isoptericola haloaureus sp. nov., a dimorphic actinobacterium isolated from mangrove sediments of southeast India, implicating biosaline agricultural significance through nitrogen fixation and salt tolerance genes.</title>
        <authorList>
            <person name="Prathaban M."/>
            <person name="Prathiviraj R."/>
            <person name="Ravichandran M."/>
            <person name="Natarajan S.D."/>
            <person name="Sobanaa M."/>
            <person name="Hari Krishna Kumar S."/>
            <person name="Chandrasekar V."/>
            <person name="Selvin J."/>
        </authorList>
    </citation>
    <scope>NUCLEOTIDE SEQUENCE</scope>
    <source>
        <strain evidence="1">MP1014</strain>
    </source>
</reference>
<organism evidence="1 2">
    <name type="scientific">Isoptericola haloaureus</name>
    <dbReference type="NCBI Taxonomy" id="1542902"/>
    <lineage>
        <taxon>Bacteria</taxon>
        <taxon>Bacillati</taxon>
        <taxon>Actinomycetota</taxon>
        <taxon>Actinomycetes</taxon>
        <taxon>Micrococcales</taxon>
        <taxon>Promicromonosporaceae</taxon>
        <taxon>Isoptericola</taxon>
    </lineage>
</organism>
<evidence type="ECO:0000313" key="2">
    <source>
        <dbReference type="Proteomes" id="UP001310387"/>
    </source>
</evidence>
<keyword evidence="1" id="KW-0238">DNA-binding</keyword>
<dbReference type="PANTHER" id="PTHR38479:SF2">
    <property type="entry name" value="WINGED HELIX DNA-BINDING DOMAIN-CONTAINING PROTEIN"/>
    <property type="match status" value="1"/>
</dbReference>
<name>A0ABU7Z7M4_9MICO</name>
<dbReference type="RefSeq" id="WP_332902037.1">
    <property type="nucleotide sequence ID" value="NZ_JBAGLP010000117.1"/>
</dbReference>
<sequence>MRLTPAGLGRATLARQLLLERADLTVPDAVHRVGALQAQEPAAPYVALWNRVAAFRPADLDDAYATGAVVRASLLRITLHAVHRDDWAPFHRAMTHPLRGSRLNDRRFAPARLTPAEANGVRDALLAFVDRPRTQDEILAELTRLLDAERAPATWFALRTLAPLHHVPTGPPWSYSPRDRVYRAGASTAADEPPPGDDPAVVHLLRRYLAAFGPATERDFAQFTMLRKPWTGPAVETLRPELVEITGSDGGTLLDLPDAPRPPADTPAPPRLLGMWDSVLLAHADRSRVLPEALRGHAIRRNGDTLATVLVDGRVVGFWRATDDGIDAAVVEPLPDAAWRELAAEAALLVDLLADREPAVFRRYRRWWDRLPTAEVRRLADRHDAAE</sequence>
<accession>A0ABU7Z7M4</accession>
<evidence type="ECO:0000313" key="1">
    <source>
        <dbReference type="EMBL" id="MEG3615383.1"/>
    </source>
</evidence>